<name>A0A1B6C7A7_9HEMI</name>
<organism evidence="3">
    <name type="scientific">Clastoptera arizonana</name>
    <name type="common">Arizona spittle bug</name>
    <dbReference type="NCBI Taxonomy" id="38151"/>
    <lineage>
        <taxon>Eukaryota</taxon>
        <taxon>Metazoa</taxon>
        <taxon>Ecdysozoa</taxon>
        <taxon>Arthropoda</taxon>
        <taxon>Hexapoda</taxon>
        <taxon>Insecta</taxon>
        <taxon>Pterygota</taxon>
        <taxon>Neoptera</taxon>
        <taxon>Paraneoptera</taxon>
        <taxon>Hemiptera</taxon>
        <taxon>Auchenorrhyncha</taxon>
        <taxon>Cercopoidea</taxon>
        <taxon>Clastopteridae</taxon>
        <taxon>Clastoptera</taxon>
    </lineage>
</organism>
<dbReference type="GO" id="GO:0004190">
    <property type="term" value="F:aspartic-type endopeptidase activity"/>
    <property type="evidence" value="ECO:0007669"/>
    <property type="project" value="InterPro"/>
</dbReference>
<reference evidence="3" key="1">
    <citation type="submission" date="2015-12" db="EMBL/GenBank/DDBJ databases">
        <title>De novo transcriptome assembly of four potential Pierce s Disease insect vectors from Arizona vineyards.</title>
        <authorList>
            <person name="Tassone E.E."/>
        </authorList>
    </citation>
    <scope>NUCLEOTIDE SEQUENCE</scope>
</reference>
<sequence length="224" mass="24253">LKRVDKKGQLSTRNLEAPQGTVVIASLGHQANGLYLDGTVCGQPRSMLVDTGATMTILNPDSVTDKKRVSPTSWILRTATGDSAQVYGETVATFQIGSHRVKHRALVASIEEEVIIGMDIMKKIGFKLDLGRGVLSIANEDVILRHGKNLSARVILLEDTVLPATSQVMIRATTEGNIPKGQCILLEPDMDEDKLGRGILVARALFNAGERIPARLMNVNSYPV</sequence>
<dbReference type="GO" id="GO:0006508">
    <property type="term" value="P:proteolysis"/>
    <property type="evidence" value="ECO:0007669"/>
    <property type="project" value="InterPro"/>
</dbReference>
<feature type="non-terminal residue" evidence="3">
    <location>
        <position position="224"/>
    </location>
</feature>
<dbReference type="Pfam" id="PF13975">
    <property type="entry name" value="gag-asp_proteas"/>
    <property type="match status" value="1"/>
</dbReference>
<dbReference type="EMBL" id="GEDC01028158">
    <property type="protein sequence ID" value="JAS09140.1"/>
    <property type="molecule type" value="Transcribed_RNA"/>
</dbReference>
<feature type="domain" description="Peptidase A2" evidence="2">
    <location>
        <begin position="45"/>
        <end position="120"/>
    </location>
</feature>
<keyword evidence="1" id="KW-0378">Hydrolase</keyword>
<dbReference type="PROSITE" id="PS50175">
    <property type="entry name" value="ASP_PROT_RETROV"/>
    <property type="match status" value="1"/>
</dbReference>
<proteinExistence type="predicted"/>
<protein>
    <recommendedName>
        <fullName evidence="2">Peptidase A2 domain-containing protein</fullName>
    </recommendedName>
</protein>
<dbReference type="CDD" id="cd00303">
    <property type="entry name" value="retropepsin_like"/>
    <property type="match status" value="1"/>
</dbReference>
<dbReference type="SUPFAM" id="SSF50630">
    <property type="entry name" value="Acid proteases"/>
    <property type="match status" value="1"/>
</dbReference>
<feature type="non-terminal residue" evidence="3">
    <location>
        <position position="1"/>
    </location>
</feature>
<accession>A0A1B6C7A7</accession>
<dbReference type="InterPro" id="IPR001969">
    <property type="entry name" value="Aspartic_peptidase_AS"/>
</dbReference>
<dbReference type="InterPro" id="IPR001995">
    <property type="entry name" value="Peptidase_A2_cat"/>
</dbReference>
<gene>
    <name evidence="3" type="ORF">g.43757</name>
</gene>
<dbReference type="Gene3D" id="2.40.70.10">
    <property type="entry name" value="Acid Proteases"/>
    <property type="match status" value="1"/>
</dbReference>
<dbReference type="AlphaFoldDB" id="A0A1B6C7A7"/>
<dbReference type="PROSITE" id="PS00141">
    <property type="entry name" value="ASP_PROTEASE"/>
    <property type="match status" value="1"/>
</dbReference>
<evidence type="ECO:0000256" key="1">
    <source>
        <dbReference type="ARBA" id="ARBA00022801"/>
    </source>
</evidence>
<dbReference type="InterPro" id="IPR021109">
    <property type="entry name" value="Peptidase_aspartic_dom_sf"/>
</dbReference>
<evidence type="ECO:0000259" key="2">
    <source>
        <dbReference type="PROSITE" id="PS50175"/>
    </source>
</evidence>
<evidence type="ECO:0000313" key="3">
    <source>
        <dbReference type="EMBL" id="JAS09140.1"/>
    </source>
</evidence>